<sequence>MITVYLDTSVYNRPFDDQTQPKIFLETQAVTLILQMAAAQLINLVGSSVLDYENSLNPFPIKQKAMNRYLQMATIRQQVDETIRQRAEQLEQQGIKAIDALHVACAEATNSDYFITCDKRLINRCQGFALKTLNPVDFILEIEDDNKSNDQQALQDGLDVLIAHLEPAKLARFVAACKLGEGDYIKSKDKLFAQETVASLYEKVKAYQDSTNES</sequence>
<dbReference type="InterPro" id="IPR029060">
    <property type="entry name" value="PIN-like_dom_sf"/>
</dbReference>
<dbReference type="InterPro" id="IPR002716">
    <property type="entry name" value="PIN_dom"/>
</dbReference>
<dbReference type="AlphaFoldDB" id="B4VKI0"/>
<dbReference type="eggNOG" id="COG1848">
    <property type="taxonomic scope" value="Bacteria"/>
</dbReference>
<feature type="domain" description="PIN" evidence="1">
    <location>
        <begin position="4"/>
        <end position="122"/>
    </location>
</feature>
<protein>
    <recommendedName>
        <fullName evidence="1">PIN domain-containing protein</fullName>
    </recommendedName>
</protein>
<evidence type="ECO:0000259" key="1">
    <source>
        <dbReference type="Pfam" id="PF01850"/>
    </source>
</evidence>
<reference evidence="2 3" key="1">
    <citation type="submission" date="2008-07" db="EMBL/GenBank/DDBJ databases">
        <authorList>
            <person name="Tandeau de Marsac N."/>
            <person name="Ferriera S."/>
            <person name="Johnson J."/>
            <person name="Kravitz S."/>
            <person name="Beeson K."/>
            <person name="Sutton G."/>
            <person name="Rogers Y.-H."/>
            <person name="Friedman R."/>
            <person name="Frazier M."/>
            <person name="Venter J.C."/>
        </authorList>
    </citation>
    <scope>NUCLEOTIDE SEQUENCE [LARGE SCALE GENOMIC DNA]</scope>
    <source>
        <strain evidence="2 3">PCC 7420</strain>
    </source>
</reference>
<dbReference type="STRING" id="118168.MC7420_3201"/>
<gene>
    <name evidence="2" type="ORF">MC7420_3201</name>
</gene>
<keyword evidence="3" id="KW-1185">Reference proteome</keyword>
<dbReference type="Proteomes" id="UP000003835">
    <property type="component" value="Unassembled WGS sequence"/>
</dbReference>
<proteinExistence type="predicted"/>
<dbReference type="OrthoDB" id="5624224at2"/>
<evidence type="ECO:0000313" key="2">
    <source>
        <dbReference type="EMBL" id="EDX77877.1"/>
    </source>
</evidence>
<dbReference type="Pfam" id="PF01850">
    <property type="entry name" value="PIN"/>
    <property type="match status" value="1"/>
</dbReference>
<dbReference type="SUPFAM" id="SSF88723">
    <property type="entry name" value="PIN domain-like"/>
    <property type="match status" value="1"/>
</dbReference>
<organism evidence="2 3">
    <name type="scientific">Coleofasciculus chthonoplastes PCC 7420</name>
    <dbReference type="NCBI Taxonomy" id="118168"/>
    <lineage>
        <taxon>Bacteria</taxon>
        <taxon>Bacillati</taxon>
        <taxon>Cyanobacteriota</taxon>
        <taxon>Cyanophyceae</taxon>
        <taxon>Coleofasciculales</taxon>
        <taxon>Coleofasciculaceae</taxon>
        <taxon>Coleofasciculus</taxon>
    </lineage>
</organism>
<dbReference type="EMBL" id="DS989843">
    <property type="protein sequence ID" value="EDX77877.1"/>
    <property type="molecule type" value="Genomic_DNA"/>
</dbReference>
<dbReference type="Gene3D" id="3.40.50.1010">
    <property type="entry name" value="5'-nuclease"/>
    <property type="match status" value="1"/>
</dbReference>
<evidence type="ECO:0000313" key="3">
    <source>
        <dbReference type="Proteomes" id="UP000003835"/>
    </source>
</evidence>
<accession>B4VKI0</accession>
<name>B4VKI0_9CYAN</name>
<dbReference type="HOGENOM" id="CLU_111934_0_0_3"/>